<dbReference type="EMBL" id="UASO01000009">
    <property type="protein sequence ID" value="SQC87333.1"/>
    <property type="molecule type" value="Genomic_DNA"/>
</dbReference>
<protein>
    <submittedName>
        <fullName evidence="4">DNA repair protein RadA</fullName>
    </submittedName>
</protein>
<evidence type="ECO:0000259" key="3">
    <source>
        <dbReference type="Pfam" id="PF18073"/>
    </source>
</evidence>
<sequence length="123" mass="13659">MAKAPKRAFVCNECGADYPRWQGQCSACHAWNTITEMRIAASPQVARNERLSGYAGNAGVSKVQKLSDISLEALPRFSTGFKEFDPRAGRRRGAGQRDPDWRQPRRGQIDAAAANPLQNWRKG</sequence>
<organism evidence="4 5">
    <name type="scientific">Klebsiella pneumoniae</name>
    <dbReference type="NCBI Taxonomy" id="573"/>
    <lineage>
        <taxon>Bacteria</taxon>
        <taxon>Pseudomonadati</taxon>
        <taxon>Pseudomonadota</taxon>
        <taxon>Gammaproteobacteria</taxon>
        <taxon>Enterobacterales</taxon>
        <taxon>Enterobacteriaceae</taxon>
        <taxon>Klebsiella/Raoultella group</taxon>
        <taxon>Klebsiella</taxon>
        <taxon>Klebsiella pneumoniae complex</taxon>
    </lineage>
</organism>
<dbReference type="GO" id="GO:0046872">
    <property type="term" value="F:metal ion binding"/>
    <property type="evidence" value="ECO:0007669"/>
    <property type="project" value="UniProtKB-KW"/>
</dbReference>
<dbReference type="Pfam" id="PF18073">
    <property type="entry name" value="Zn_ribbon_LapB"/>
    <property type="match status" value="1"/>
</dbReference>
<evidence type="ECO:0000256" key="2">
    <source>
        <dbReference type="SAM" id="MobiDB-lite"/>
    </source>
</evidence>
<keyword evidence="1" id="KW-0479">Metal-binding</keyword>
<evidence type="ECO:0000313" key="4">
    <source>
        <dbReference type="EMBL" id="SQC87333.1"/>
    </source>
</evidence>
<feature type="region of interest" description="Disordered" evidence="2">
    <location>
        <begin position="82"/>
        <end position="123"/>
    </location>
</feature>
<name>A0A2X3ITH9_KLEPN</name>
<feature type="domain" description="LapB rubredoxin metal binding" evidence="3">
    <location>
        <begin position="9"/>
        <end position="36"/>
    </location>
</feature>
<reference evidence="4 5" key="1">
    <citation type="submission" date="2018-06" db="EMBL/GenBank/DDBJ databases">
        <authorList>
            <consortium name="Pathogen Informatics"/>
            <person name="Doyle S."/>
        </authorList>
    </citation>
    <scope>NUCLEOTIDE SEQUENCE [LARGE SCALE GENOMIC DNA]</scope>
    <source>
        <strain evidence="4 5">NCTC9645</strain>
    </source>
</reference>
<dbReference type="InterPro" id="IPR041166">
    <property type="entry name" value="Rubredoxin_2"/>
</dbReference>
<proteinExistence type="predicted"/>
<dbReference type="AlphaFoldDB" id="A0A2X3ITH9"/>
<evidence type="ECO:0000256" key="1">
    <source>
        <dbReference type="ARBA" id="ARBA00022723"/>
    </source>
</evidence>
<accession>A0A2X3ITH9</accession>
<gene>
    <name evidence="4" type="ORF">NCTC9645_05452</name>
</gene>
<evidence type="ECO:0000313" key="5">
    <source>
        <dbReference type="Proteomes" id="UP000250675"/>
    </source>
</evidence>
<dbReference type="Proteomes" id="UP000250675">
    <property type="component" value="Unassembled WGS sequence"/>
</dbReference>